<evidence type="ECO:0000256" key="4">
    <source>
        <dbReference type="ARBA" id="ARBA00047960"/>
    </source>
</evidence>
<dbReference type="CDD" id="cd03046">
    <property type="entry name" value="GST_N_GTT1_like"/>
    <property type="match status" value="1"/>
</dbReference>
<comment type="similarity">
    <text evidence="1">Belongs to the GST superfamily.</text>
</comment>
<feature type="transmembrane region" description="Helical" evidence="5">
    <location>
        <begin position="109"/>
        <end position="130"/>
    </location>
</feature>
<proteinExistence type="inferred from homology"/>
<keyword evidence="5" id="KW-0472">Membrane</keyword>
<gene>
    <name evidence="7" type="primary">gst3</name>
    <name evidence="7" type="ORF">DNF11_3496</name>
</gene>
<name>A0A3G2S980_MALR7</name>
<dbReference type="GO" id="GO:0005737">
    <property type="term" value="C:cytoplasm"/>
    <property type="evidence" value="ECO:0007669"/>
    <property type="project" value="UniProtKB-ARBA"/>
</dbReference>
<dbReference type="GO" id="GO:0004602">
    <property type="term" value="F:glutathione peroxidase activity"/>
    <property type="evidence" value="ECO:0007669"/>
    <property type="project" value="UniProtKB-ARBA"/>
</dbReference>
<evidence type="ECO:0000259" key="6">
    <source>
        <dbReference type="PROSITE" id="PS50404"/>
    </source>
</evidence>
<organism evidence="7 8">
    <name type="scientific">Malassezia restricta (strain ATCC 96810 / NBRC 103918 / CBS 7877)</name>
    <name type="common">Seborrheic dermatitis infection agent</name>
    <dbReference type="NCBI Taxonomy" id="425264"/>
    <lineage>
        <taxon>Eukaryota</taxon>
        <taxon>Fungi</taxon>
        <taxon>Dikarya</taxon>
        <taxon>Basidiomycota</taxon>
        <taxon>Ustilaginomycotina</taxon>
        <taxon>Malasseziomycetes</taxon>
        <taxon>Malasseziales</taxon>
        <taxon>Malasseziaceae</taxon>
        <taxon>Malassezia</taxon>
    </lineage>
</organism>
<dbReference type="FunFam" id="3.40.30.10:FF:000156">
    <property type="entry name" value="Glutathione S-transferase 1"/>
    <property type="match status" value="1"/>
</dbReference>
<dbReference type="VEuPathDB" id="FungiDB:DNF11_3496"/>
<dbReference type="OrthoDB" id="2098326at2759"/>
<dbReference type="SFLD" id="SFLDG00358">
    <property type="entry name" value="Main_(cytGST)"/>
    <property type="match status" value="1"/>
</dbReference>
<dbReference type="SFLD" id="SFLDS00019">
    <property type="entry name" value="Glutathione_Transferase_(cytos"/>
    <property type="match status" value="1"/>
</dbReference>
<keyword evidence="5" id="KW-1133">Transmembrane helix</keyword>
<dbReference type="EMBL" id="CP033154">
    <property type="protein sequence ID" value="AYO44446.1"/>
    <property type="molecule type" value="Genomic_DNA"/>
</dbReference>
<evidence type="ECO:0000313" key="8">
    <source>
        <dbReference type="Proteomes" id="UP000269793"/>
    </source>
</evidence>
<dbReference type="PANTHER" id="PTHR44051:SF9">
    <property type="entry name" value="GLUTATHIONE S-TRANSFERASE 1"/>
    <property type="match status" value="1"/>
</dbReference>
<dbReference type="InterPro" id="IPR036282">
    <property type="entry name" value="Glutathione-S-Trfase_C_sf"/>
</dbReference>
<dbReference type="PANTHER" id="PTHR44051">
    <property type="entry name" value="GLUTATHIONE S-TRANSFERASE-RELATED"/>
    <property type="match status" value="1"/>
</dbReference>
<evidence type="ECO:0000256" key="5">
    <source>
        <dbReference type="SAM" id="Phobius"/>
    </source>
</evidence>
<dbReference type="GO" id="GO:0004364">
    <property type="term" value="F:glutathione transferase activity"/>
    <property type="evidence" value="ECO:0007669"/>
    <property type="project" value="UniProtKB-EC"/>
</dbReference>
<dbReference type="InterPro" id="IPR036249">
    <property type="entry name" value="Thioredoxin-like_sf"/>
</dbReference>
<dbReference type="Gene3D" id="3.40.30.10">
    <property type="entry name" value="Glutaredoxin"/>
    <property type="match status" value="1"/>
</dbReference>
<protein>
    <recommendedName>
        <fullName evidence="2">glutathione transferase</fullName>
        <ecNumber evidence="2">2.5.1.18</ecNumber>
    </recommendedName>
</protein>
<keyword evidence="5" id="KW-0812">Transmembrane</keyword>
<comment type="catalytic activity">
    <reaction evidence="4">
        <text>RX + glutathione = an S-substituted glutathione + a halide anion + H(+)</text>
        <dbReference type="Rhea" id="RHEA:16437"/>
        <dbReference type="ChEBI" id="CHEBI:15378"/>
        <dbReference type="ChEBI" id="CHEBI:16042"/>
        <dbReference type="ChEBI" id="CHEBI:17792"/>
        <dbReference type="ChEBI" id="CHEBI:57925"/>
        <dbReference type="ChEBI" id="CHEBI:90779"/>
        <dbReference type="EC" id="2.5.1.18"/>
    </reaction>
</comment>
<feature type="domain" description="GST N-terminal" evidence="6">
    <location>
        <begin position="1"/>
        <end position="83"/>
    </location>
</feature>
<evidence type="ECO:0000256" key="1">
    <source>
        <dbReference type="ARBA" id="ARBA00007409"/>
    </source>
</evidence>
<dbReference type="SUPFAM" id="SSF52833">
    <property type="entry name" value="Thioredoxin-like"/>
    <property type="match status" value="1"/>
</dbReference>
<dbReference type="InterPro" id="IPR004045">
    <property type="entry name" value="Glutathione_S-Trfase_N"/>
</dbReference>
<reference evidence="7 8" key="1">
    <citation type="submission" date="2018-10" db="EMBL/GenBank/DDBJ databases">
        <title>Complete genome sequence of Malassezia restricta CBS 7877.</title>
        <authorList>
            <person name="Morand S.C."/>
            <person name="Bertignac M."/>
            <person name="Iltis A."/>
            <person name="Kolder I."/>
            <person name="Pirovano W."/>
            <person name="Jourdain R."/>
            <person name="Clavaud C."/>
        </authorList>
    </citation>
    <scope>NUCLEOTIDE SEQUENCE [LARGE SCALE GENOMIC DNA]</scope>
    <source>
        <strain evidence="7 8">CBS 7877</strain>
    </source>
</reference>
<dbReference type="InterPro" id="IPR040079">
    <property type="entry name" value="Glutathione_S-Trfase"/>
</dbReference>
<evidence type="ECO:0000256" key="2">
    <source>
        <dbReference type="ARBA" id="ARBA00012452"/>
    </source>
</evidence>
<keyword evidence="8" id="KW-1185">Reference proteome</keyword>
<dbReference type="STRING" id="425264.A0A3G2S980"/>
<dbReference type="PROSITE" id="PS50404">
    <property type="entry name" value="GST_NTER"/>
    <property type="match status" value="1"/>
</dbReference>
<dbReference type="SUPFAM" id="SSF47616">
    <property type="entry name" value="GST C-terminal domain-like"/>
    <property type="match status" value="1"/>
</dbReference>
<dbReference type="AlphaFoldDB" id="A0A3G2S980"/>
<keyword evidence="3 7" id="KW-0808">Transferase</keyword>
<evidence type="ECO:0000313" key="7">
    <source>
        <dbReference type="EMBL" id="AYO44446.1"/>
    </source>
</evidence>
<dbReference type="Gene3D" id="1.20.1050.10">
    <property type="match status" value="1"/>
</dbReference>
<dbReference type="Pfam" id="PF02798">
    <property type="entry name" value="GST_N"/>
    <property type="match status" value="1"/>
</dbReference>
<sequence length="233" mass="26617">MIIVHHLNNSRSQRILWVLEELEIPYEIKFYQRGADHLAPKELRDVHPLGKSPVITDTDRGNKVVAESGAIINYLIKYYGNGRGVPTKEREDDNDFWTQFSEASLMPKLVLLLIFMLLPTQVPFFIRPILNMVGNQVRRLLIDRDLDAMIKLSADALTQEKSDGRAWFAGGDKDGNPTAADYQMLFPMEAITSGRLDASRVPEPIKNWVDMVHKRPAYLRAYEKGGPYDYAKL</sequence>
<evidence type="ECO:0000256" key="3">
    <source>
        <dbReference type="ARBA" id="ARBA00022679"/>
    </source>
</evidence>
<accession>A0A3G2S980</accession>
<dbReference type="EC" id="2.5.1.18" evidence="2"/>
<dbReference type="Proteomes" id="UP000269793">
    <property type="component" value="Chromosome VII"/>
</dbReference>